<comment type="similarity">
    <text evidence="1">Belongs to the peptidase C48 family.</text>
</comment>
<feature type="compositionally biased region" description="Polar residues" evidence="5">
    <location>
        <begin position="636"/>
        <end position="647"/>
    </location>
</feature>
<feature type="chain" id="PRO_5037755454" evidence="6">
    <location>
        <begin position="19"/>
        <end position="866"/>
    </location>
</feature>
<dbReference type="Pfam" id="PF02902">
    <property type="entry name" value="Peptidase_C48"/>
    <property type="match status" value="1"/>
</dbReference>
<dbReference type="AlphaFoldDB" id="A0A914WLX7"/>
<dbReference type="Gene3D" id="3.40.395.10">
    <property type="entry name" value="Adenoviral Proteinase, Chain A"/>
    <property type="match status" value="1"/>
</dbReference>
<organism evidence="8 9">
    <name type="scientific">Plectus sambesii</name>
    <dbReference type="NCBI Taxonomy" id="2011161"/>
    <lineage>
        <taxon>Eukaryota</taxon>
        <taxon>Metazoa</taxon>
        <taxon>Ecdysozoa</taxon>
        <taxon>Nematoda</taxon>
        <taxon>Chromadorea</taxon>
        <taxon>Plectida</taxon>
        <taxon>Plectina</taxon>
        <taxon>Plectoidea</taxon>
        <taxon>Plectidae</taxon>
        <taxon>Plectus</taxon>
    </lineage>
</organism>
<feature type="compositionally biased region" description="Low complexity" evidence="5">
    <location>
        <begin position="625"/>
        <end position="635"/>
    </location>
</feature>
<dbReference type="SUPFAM" id="SSF54001">
    <property type="entry name" value="Cysteine proteinases"/>
    <property type="match status" value="1"/>
</dbReference>
<dbReference type="GO" id="GO:0016926">
    <property type="term" value="P:protein desumoylation"/>
    <property type="evidence" value="ECO:0007669"/>
    <property type="project" value="TreeGrafter"/>
</dbReference>
<dbReference type="WBParaSite" id="PSAMB.scaffold4531size14317.g24552.t1">
    <property type="protein sequence ID" value="PSAMB.scaffold4531size14317.g24552.t1"/>
    <property type="gene ID" value="PSAMB.scaffold4531size14317.g24552"/>
</dbReference>
<dbReference type="PROSITE" id="PS50600">
    <property type="entry name" value="ULP_PROTEASE"/>
    <property type="match status" value="1"/>
</dbReference>
<dbReference type="GO" id="GO:0016929">
    <property type="term" value="F:deSUMOylase activity"/>
    <property type="evidence" value="ECO:0007669"/>
    <property type="project" value="TreeGrafter"/>
</dbReference>
<evidence type="ECO:0000256" key="4">
    <source>
        <dbReference type="ARBA" id="ARBA00022807"/>
    </source>
</evidence>
<keyword evidence="6" id="KW-0732">Signal</keyword>
<feature type="compositionally biased region" description="Pro residues" evidence="5">
    <location>
        <begin position="596"/>
        <end position="606"/>
    </location>
</feature>
<evidence type="ECO:0000256" key="1">
    <source>
        <dbReference type="ARBA" id="ARBA00005234"/>
    </source>
</evidence>
<dbReference type="PANTHER" id="PTHR12606">
    <property type="entry name" value="SENTRIN/SUMO-SPECIFIC PROTEASE"/>
    <property type="match status" value="1"/>
</dbReference>
<evidence type="ECO:0000313" key="8">
    <source>
        <dbReference type="Proteomes" id="UP000887566"/>
    </source>
</evidence>
<feature type="signal peptide" evidence="6">
    <location>
        <begin position="1"/>
        <end position="18"/>
    </location>
</feature>
<accession>A0A914WLX7</accession>
<proteinExistence type="inferred from homology"/>
<dbReference type="GO" id="GO:0006508">
    <property type="term" value="P:proteolysis"/>
    <property type="evidence" value="ECO:0007669"/>
    <property type="project" value="UniProtKB-KW"/>
</dbReference>
<dbReference type="Proteomes" id="UP000887566">
    <property type="component" value="Unplaced"/>
</dbReference>
<dbReference type="GO" id="GO:0005634">
    <property type="term" value="C:nucleus"/>
    <property type="evidence" value="ECO:0007669"/>
    <property type="project" value="TreeGrafter"/>
</dbReference>
<keyword evidence="2" id="KW-0645">Protease</keyword>
<evidence type="ECO:0000259" key="7">
    <source>
        <dbReference type="PROSITE" id="PS50600"/>
    </source>
</evidence>
<evidence type="ECO:0000256" key="6">
    <source>
        <dbReference type="SAM" id="SignalP"/>
    </source>
</evidence>
<keyword evidence="8" id="KW-1185">Reference proteome</keyword>
<evidence type="ECO:0000256" key="3">
    <source>
        <dbReference type="ARBA" id="ARBA00022801"/>
    </source>
</evidence>
<evidence type="ECO:0000256" key="5">
    <source>
        <dbReference type="SAM" id="MobiDB-lite"/>
    </source>
</evidence>
<dbReference type="InterPro" id="IPR057001">
    <property type="entry name" value="RYYR-CCHC"/>
</dbReference>
<feature type="region of interest" description="Disordered" evidence="5">
    <location>
        <begin position="580"/>
        <end position="647"/>
    </location>
</feature>
<sequence length="866" mass="99131">MTLRSLLLSLCVRFPSLLQPLCRPKRTVQRLRSQFTEGALSKRLSSTILTVPVGNGLVRQYRLTKDRQNVKYYRCSRCDTLHRKSPSGILARASVRDGVITHHQPQHHPDCHPVRDVTVLAVNIDRNCRMEVRKGHYAPRSVYDAGHQEALHLSAEIGDARSAKSLVATFPAWSSVRHQYGRLQQGKNPPVPNAIDLPPRYHSTLRGVLTGDNERWLLKSDEKHGVFVFAADSDLRLAAECDPLVGDATFKASPKAAYQLYTLHGKYTNSTGAPEWIAVAFALMGSKSEAAHAVVFDAILSKWTELGCQPKFTKFLVDFDPGQLGAVSAAFGAEKLKGCLFHHTQALLRKIKRKGLLCFYNGAFGSKNVIWRWLRLICALPFLPPKLVQVVWDADLRRPPRPPIGWVAPKGFGEWPTAQLQAFSDYVQEFWFDKMPLMWWNHWTTVTDRTSNAAEAFHSVLSKQRTTLAHPSLTKFLPWLQAIHSRLQTRMVQLQAGATPRPKDQRYVRLDERIAKYKTDFRRELLDNPAMDMQMQAAERYLARCAYMMYDVDSAGVSRKAARAVTKKYIRLDAERKLASDLPKRPRPFKARTPSVQPPTQPPPIQPLTQPTERSPLMQLQPMAPSSRSPLRSPPTEQSTELSWATEQSWLEQSPSKELPLSPEESSQPWFATNLIDDDFDSLRGRSWLNDMIIDSYLALIQARSQLVSRQRVYAFMTHFYTMLCSRGYIGVRSWVKIDNIFDQDLLLFPINDRGNHWTLIVVDMRQRRMSYYDSMGNDGSKHLKAIREYLKGYFAEKKPAERFVPFTMVNEKKLPRQHNTWDCGVYLCQYAEHLSRGAPLSFVQADMARFRLQMERELKEGRLLQ</sequence>
<dbReference type="Pfam" id="PF23674">
    <property type="entry name" value="RYYR-CCHC"/>
    <property type="match status" value="1"/>
</dbReference>
<reference evidence="9" key="1">
    <citation type="submission" date="2022-11" db="UniProtKB">
        <authorList>
            <consortium name="WormBaseParasite"/>
        </authorList>
    </citation>
    <scope>IDENTIFICATION</scope>
</reference>
<evidence type="ECO:0000313" key="9">
    <source>
        <dbReference type="WBParaSite" id="PSAMB.scaffold4531size14317.g24552.t1"/>
    </source>
</evidence>
<feature type="domain" description="Ubiquitin-like protease family profile" evidence="7">
    <location>
        <begin position="673"/>
        <end position="835"/>
    </location>
</feature>
<dbReference type="PANTHER" id="PTHR12606:SF141">
    <property type="entry name" value="GH15225P-RELATED"/>
    <property type="match status" value="1"/>
</dbReference>
<evidence type="ECO:0000256" key="2">
    <source>
        <dbReference type="ARBA" id="ARBA00022670"/>
    </source>
</evidence>
<keyword evidence="4" id="KW-0788">Thiol protease</keyword>
<dbReference type="InterPro" id="IPR038765">
    <property type="entry name" value="Papain-like_cys_pep_sf"/>
</dbReference>
<name>A0A914WLX7_9BILA</name>
<protein>
    <submittedName>
        <fullName evidence="9">Ubiquitin-like protease family profile domain-containing protein</fullName>
    </submittedName>
</protein>
<dbReference type="InterPro" id="IPR003653">
    <property type="entry name" value="Peptidase_C48_C"/>
</dbReference>
<keyword evidence="3" id="KW-0378">Hydrolase</keyword>